<dbReference type="SUPFAM" id="SSF50465">
    <property type="entry name" value="EF-Tu/eEF-1alpha/eIF2-gamma C-terminal domain"/>
    <property type="match status" value="1"/>
</dbReference>
<dbReference type="AlphaFoldDB" id="A0A2G5D0E2"/>
<protein>
    <recommendedName>
        <fullName evidence="17">Tr-type G domain-containing protein</fullName>
    </recommendedName>
</protein>
<evidence type="ECO:0000259" key="13">
    <source>
        <dbReference type="PROSITE" id="PS50199"/>
    </source>
</evidence>
<dbReference type="PRINTS" id="PR00315">
    <property type="entry name" value="ELONGATNFCT"/>
</dbReference>
<evidence type="ECO:0000256" key="9">
    <source>
        <dbReference type="ARBA" id="ARBA00022833"/>
    </source>
</evidence>
<dbReference type="InterPro" id="IPR000795">
    <property type="entry name" value="T_Tr_GTP-bd_dom"/>
</dbReference>
<dbReference type="SUPFAM" id="SSF50447">
    <property type="entry name" value="Translation proteins"/>
    <property type="match status" value="1"/>
</dbReference>
<organism evidence="15 16">
    <name type="scientific">Aquilegia coerulea</name>
    <name type="common">Rocky mountain columbine</name>
    <dbReference type="NCBI Taxonomy" id="218851"/>
    <lineage>
        <taxon>Eukaryota</taxon>
        <taxon>Viridiplantae</taxon>
        <taxon>Streptophyta</taxon>
        <taxon>Embryophyta</taxon>
        <taxon>Tracheophyta</taxon>
        <taxon>Spermatophyta</taxon>
        <taxon>Magnoliopsida</taxon>
        <taxon>Ranunculales</taxon>
        <taxon>Ranunculaceae</taxon>
        <taxon>Thalictroideae</taxon>
        <taxon>Aquilegia</taxon>
    </lineage>
</organism>
<dbReference type="GO" id="GO:0005525">
    <property type="term" value="F:GTP binding"/>
    <property type="evidence" value="ECO:0007669"/>
    <property type="project" value="UniProtKB-KW"/>
</dbReference>
<dbReference type="InterPro" id="IPR050100">
    <property type="entry name" value="TRAFAC_GTPase_members"/>
</dbReference>
<keyword evidence="12" id="KW-0472">Membrane</keyword>
<dbReference type="GO" id="GO:0003924">
    <property type="term" value="F:GTPase activity"/>
    <property type="evidence" value="ECO:0007669"/>
    <property type="project" value="InterPro"/>
</dbReference>
<keyword evidence="16" id="KW-1185">Reference proteome</keyword>
<evidence type="ECO:0000256" key="1">
    <source>
        <dbReference type="ARBA" id="ARBA00003982"/>
    </source>
</evidence>
<evidence type="ECO:0000256" key="4">
    <source>
        <dbReference type="ARBA" id="ARBA00022481"/>
    </source>
</evidence>
<evidence type="ECO:0008006" key="17">
    <source>
        <dbReference type="Google" id="ProtNLM"/>
    </source>
</evidence>
<dbReference type="InterPro" id="IPR027417">
    <property type="entry name" value="P-loop_NTPase"/>
</dbReference>
<dbReference type="SUPFAM" id="SSF90209">
    <property type="entry name" value="Ran binding protein zinc finger-like"/>
    <property type="match status" value="1"/>
</dbReference>
<dbReference type="EMBL" id="KZ305048">
    <property type="protein sequence ID" value="PIA36981.1"/>
    <property type="molecule type" value="Genomic_DNA"/>
</dbReference>
<evidence type="ECO:0000256" key="2">
    <source>
        <dbReference type="ARBA" id="ARBA00004496"/>
    </source>
</evidence>
<dbReference type="PANTHER" id="PTHR23115">
    <property type="entry name" value="TRANSLATION FACTOR"/>
    <property type="match status" value="1"/>
</dbReference>
<dbReference type="FunFam" id="3.40.50.300:FF:001277">
    <property type="entry name" value="Elongation factor 1 alpha-like protein"/>
    <property type="match status" value="1"/>
</dbReference>
<dbReference type="FunFam" id="2.40.30.10:FF:000020">
    <property type="entry name" value="Translation elongation factor EF-1"/>
    <property type="match status" value="1"/>
</dbReference>
<keyword evidence="5" id="KW-0963">Cytoplasm</keyword>
<dbReference type="PROSITE" id="PS51722">
    <property type="entry name" value="G_TR_2"/>
    <property type="match status" value="1"/>
</dbReference>
<feature type="domain" description="RanBP2-type" evidence="13">
    <location>
        <begin position="50"/>
        <end position="79"/>
    </location>
</feature>
<keyword evidence="8 11" id="KW-0863">Zinc-finger</keyword>
<evidence type="ECO:0000256" key="7">
    <source>
        <dbReference type="ARBA" id="ARBA00022741"/>
    </source>
</evidence>
<dbReference type="OrthoDB" id="342024at2759"/>
<dbReference type="PROSITE" id="PS01358">
    <property type="entry name" value="ZF_RANBP2_1"/>
    <property type="match status" value="1"/>
</dbReference>
<dbReference type="InterPro" id="IPR009000">
    <property type="entry name" value="Transl_B-barrel_sf"/>
</dbReference>
<keyword evidence="9" id="KW-0862">Zinc</keyword>
<dbReference type="Gene3D" id="2.40.30.10">
    <property type="entry name" value="Translation factors"/>
    <property type="match status" value="2"/>
</dbReference>
<dbReference type="Pfam" id="PF03144">
    <property type="entry name" value="GTP_EFTU_D2"/>
    <property type="match status" value="1"/>
</dbReference>
<dbReference type="CDD" id="cd01883">
    <property type="entry name" value="EF1_alpha"/>
    <property type="match status" value="1"/>
</dbReference>
<evidence type="ECO:0000256" key="6">
    <source>
        <dbReference type="ARBA" id="ARBA00022723"/>
    </source>
</evidence>
<comment type="subcellular location">
    <subcellularLocation>
        <location evidence="2">Cytoplasm</location>
    </subcellularLocation>
</comment>
<name>A0A2G5D0E2_AQUCA</name>
<dbReference type="Pfam" id="PF00009">
    <property type="entry name" value="GTP_EFTU"/>
    <property type="match status" value="1"/>
</dbReference>
<evidence type="ECO:0000256" key="11">
    <source>
        <dbReference type="PROSITE-ProRule" id="PRU00322"/>
    </source>
</evidence>
<reference evidence="15 16" key="1">
    <citation type="submission" date="2017-09" db="EMBL/GenBank/DDBJ databases">
        <title>WGS assembly of Aquilegia coerulea Goldsmith.</title>
        <authorList>
            <person name="Hodges S."/>
            <person name="Kramer E."/>
            <person name="Nordborg M."/>
            <person name="Tomkins J."/>
            <person name="Borevitz J."/>
            <person name="Derieg N."/>
            <person name="Yan J."/>
            <person name="Mihaltcheva S."/>
            <person name="Hayes R.D."/>
            <person name="Rokhsar D."/>
        </authorList>
    </citation>
    <scope>NUCLEOTIDE SEQUENCE [LARGE SCALE GENOMIC DNA]</scope>
    <source>
        <strain evidence="16">cv. Goldsmith</strain>
    </source>
</reference>
<accession>A0A2G5D0E2</accession>
<dbReference type="InterPro" id="IPR054696">
    <property type="entry name" value="GTP-eEF1A_C"/>
</dbReference>
<keyword evidence="10" id="KW-0342">GTP-binding</keyword>
<gene>
    <name evidence="15" type="ORF">AQUCO_03100018v1</name>
</gene>
<evidence type="ECO:0000256" key="3">
    <source>
        <dbReference type="ARBA" id="ARBA00007249"/>
    </source>
</evidence>
<dbReference type="GO" id="GO:0008270">
    <property type="term" value="F:zinc ion binding"/>
    <property type="evidence" value="ECO:0007669"/>
    <property type="project" value="UniProtKB-KW"/>
</dbReference>
<dbReference type="Pfam" id="PF22594">
    <property type="entry name" value="GTP-eEF1A_C"/>
    <property type="match status" value="1"/>
</dbReference>
<dbReference type="SUPFAM" id="SSF52540">
    <property type="entry name" value="P-loop containing nucleoside triphosphate hydrolases"/>
    <property type="match status" value="1"/>
</dbReference>
<evidence type="ECO:0000313" key="15">
    <source>
        <dbReference type="EMBL" id="PIA36981.1"/>
    </source>
</evidence>
<evidence type="ECO:0000256" key="10">
    <source>
        <dbReference type="ARBA" id="ARBA00023134"/>
    </source>
</evidence>
<evidence type="ECO:0000256" key="12">
    <source>
        <dbReference type="SAM" id="Phobius"/>
    </source>
</evidence>
<dbReference type="CDD" id="cd16267">
    <property type="entry name" value="HBS1-like_II"/>
    <property type="match status" value="1"/>
</dbReference>
<feature type="domain" description="Tr-type G" evidence="14">
    <location>
        <begin position="220"/>
        <end position="445"/>
    </location>
</feature>
<comment type="similarity">
    <text evidence="3">Belongs to the TRAFAC class translation factor GTPase superfamily. Classic translation factor GTPase family. EF-Tu/EF-1A subfamily.</text>
</comment>
<keyword evidence="12" id="KW-1133">Transmembrane helix</keyword>
<keyword evidence="7" id="KW-0547">Nucleotide-binding</keyword>
<evidence type="ECO:0000256" key="5">
    <source>
        <dbReference type="ARBA" id="ARBA00022490"/>
    </source>
</evidence>
<proteinExistence type="inferred from homology"/>
<comment type="function">
    <text evidence="1">This protein promotes the GTP-dependent binding of aminoacyl-tRNA to the A-site of ribosomes during protein biosynthesis.</text>
</comment>
<dbReference type="InterPro" id="IPR009001">
    <property type="entry name" value="Transl_elong_EF1A/Init_IF2_C"/>
</dbReference>
<keyword evidence="12" id="KW-0812">Transmembrane</keyword>
<keyword evidence="6" id="KW-0479">Metal-binding</keyword>
<evidence type="ECO:0000259" key="14">
    <source>
        <dbReference type="PROSITE" id="PS51722"/>
    </source>
</evidence>
<dbReference type="STRING" id="218851.A0A2G5D0E2"/>
<evidence type="ECO:0000313" key="16">
    <source>
        <dbReference type="Proteomes" id="UP000230069"/>
    </source>
</evidence>
<dbReference type="PROSITE" id="PS50199">
    <property type="entry name" value="ZF_RANBP2_2"/>
    <property type="match status" value="1"/>
</dbReference>
<dbReference type="InterPro" id="IPR001876">
    <property type="entry name" value="Znf_RanBP2"/>
</dbReference>
<dbReference type="GO" id="GO:0005737">
    <property type="term" value="C:cytoplasm"/>
    <property type="evidence" value="ECO:0007669"/>
    <property type="project" value="UniProtKB-SubCell"/>
</dbReference>
<keyword evidence="4" id="KW-0488">Methylation</keyword>
<feature type="transmembrane region" description="Helical" evidence="12">
    <location>
        <begin position="627"/>
        <end position="652"/>
    </location>
</feature>
<dbReference type="Gene3D" id="3.40.50.300">
    <property type="entry name" value="P-loop containing nucleotide triphosphate hydrolases"/>
    <property type="match status" value="1"/>
</dbReference>
<dbReference type="Proteomes" id="UP000230069">
    <property type="component" value="Unassembled WGS sequence"/>
</dbReference>
<dbReference type="InterPro" id="IPR036443">
    <property type="entry name" value="Znf_RanBP2_sf"/>
</dbReference>
<evidence type="ECO:0000256" key="8">
    <source>
        <dbReference type="ARBA" id="ARBA00022771"/>
    </source>
</evidence>
<sequence>MPRKVKYGVDFDIDEEDDDDVWTDYSDNESNVQVEVEENENIFSADEYTKAGVWRCSICTFDNDEGVVACDICGVFRHPMVNIHSNGNKETVPSKFNAYPLDDFVSSSNHLSTVTLKDSIEDSSSSEVVRNRKKLNVILKTTELESSFLELEEAGPLSICESTCSSAIEAKSENVMCTLAKQSLGADSECSKNQIKAETATRRSQYRPEKWMNGNREGTLMQLNLAIVGHVDSGKSTLSGRLLNLLGRISEKEMRKFEKEAKSKGKGSFAYAWALDESAEERERGITMTVAVAYFYSKKYHVVILDSPGHRDFVPNMINGANQADAAILVIDASVGAFEAGIDGNRGQTREHAQLIRSFGVDQVIVAINKMDVVEYSKERFDSIKGQLGTFLRGCGFRDSCLTWVPISAMENQNLVTAASDVRLLSWYKGPFLLDAVDSLQPPVRDVSKPLIMPICDVIKSRSVGQVAASGKVEAGALQCGLKVLVMPSGDLATVRSLERDSQPCDITKAGDNVVVCLQGIDVSHVMAGGVLCHPDFPVAVATHLELKVLMLDVAVPVLVGSQMEFHIHHSKEAARVVKILSLLDSKTGKVSKKAPRCLTTKQSALIEVTTYFVVLQLANLPNRFKLYFSFLILLQFSLRGVHLFFAFIFFFC</sequence>
<dbReference type="InterPro" id="IPR004161">
    <property type="entry name" value="EFTu-like_2"/>
</dbReference>
<dbReference type="InParanoid" id="A0A2G5D0E2"/>